<proteinExistence type="predicted"/>
<keyword evidence="1" id="KW-0812">Transmembrane</keyword>
<keyword evidence="1" id="KW-0472">Membrane</keyword>
<feature type="transmembrane region" description="Helical" evidence="1">
    <location>
        <begin position="40"/>
        <end position="58"/>
    </location>
</feature>
<protein>
    <submittedName>
        <fullName evidence="2">Uncharacterized protein</fullName>
    </submittedName>
</protein>
<reference evidence="2" key="1">
    <citation type="journal article" date="2022" name="Arch. Microbiol.">
        <title>Pseudodesulfovibrio sediminis sp. nov., a mesophilic and neutrophilic sulfate-reducing bacterium isolated from sediment of a brackish lake.</title>
        <authorList>
            <person name="Takahashi A."/>
            <person name="Kojima H."/>
            <person name="Watanabe M."/>
            <person name="Fukui M."/>
        </authorList>
    </citation>
    <scope>NUCLEOTIDE SEQUENCE</scope>
    <source>
        <strain evidence="2">SF6</strain>
    </source>
</reference>
<keyword evidence="1" id="KW-1133">Transmembrane helix</keyword>
<dbReference type="Proteomes" id="UP001053296">
    <property type="component" value="Chromosome"/>
</dbReference>
<evidence type="ECO:0000256" key="1">
    <source>
        <dbReference type="SAM" id="Phobius"/>
    </source>
</evidence>
<gene>
    <name evidence="2" type="ORF">PSDVSF_17750</name>
</gene>
<sequence length="211" mass="23216">MKERRRKIMLISRQLLLCSGGALAGTALLFLGGMLFNKGILITAVVFGCGILGGFVSIQQRLTSIDDDELDLLSKSWASVLIIPLFGGIFALVLYVLFLTEIMDLDIFPKFYIPEFIHDRAIDIPNFLQKTSPASGQDMAKMMFWSFLAGFSERLVPQVIQSVASQAGSVSRVGGTGAGERPTWRQTTRAGLVKVKTRVQRMTQRGPKTTV</sequence>
<dbReference type="RefSeq" id="WP_229596816.1">
    <property type="nucleotide sequence ID" value="NZ_AP024485.1"/>
</dbReference>
<evidence type="ECO:0000313" key="3">
    <source>
        <dbReference type="Proteomes" id="UP001053296"/>
    </source>
</evidence>
<feature type="transmembrane region" description="Helical" evidence="1">
    <location>
        <begin position="78"/>
        <end position="98"/>
    </location>
</feature>
<evidence type="ECO:0000313" key="2">
    <source>
        <dbReference type="EMBL" id="BCS88533.1"/>
    </source>
</evidence>
<name>A0ABN6ESZ0_9BACT</name>
<organism evidence="2 3">
    <name type="scientific">Pseudodesulfovibrio sediminis</name>
    <dbReference type="NCBI Taxonomy" id="2810563"/>
    <lineage>
        <taxon>Bacteria</taxon>
        <taxon>Pseudomonadati</taxon>
        <taxon>Thermodesulfobacteriota</taxon>
        <taxon>Desulfovibrionia</taxon>
        <taxon>Desulfovibrionales</taxon>
        <taxon>Desulfovibrionaceae</taxon>
    </lineage>
</organism>
<dbReference type="EMBL" id="AP024485">
    <property type="protein sequence ID" value="BCS88533.1"/>
    <property type="molecule type" value="Genomic_DNA"/>
</dbReference>
<keyword evidence="3" id="KW-1185">Reference proteome</keyword>
<accession>A0ABN6ESZ0</accession>